<dbReference type="InterPro" id="IPR011993">
    <property type="entry name" value="PH-like_dom_sf"/>
</dbReference>
<dbReference type="HOGENOM" id="CLU_687515_0_0_1"/>
<dbReference type="AlphaFoldDB" id="T1GLI7"/>
<dbReference type="Proteomes" id="UP000015102">
    <property type="component" value="Unassembled WGS sequence"/>
</dbReference>
<sequence>MMKYDNPITPGTRRRNDVIKCLNDVWRPKSLPPSSSGEESSPKSNTSPKSPISKAFDFLPWPSRNKGQPNSKSNNTATQSQNEQNYHKNIFRNSGGIIRDILSDKLNKDKGNSGKKFKYTSRNKSLDINELINNCTIEDYGNKNYNNENNDLINSSNNDNNNNNNNNHSDNKKHILFNNENVVHIFNGKKSPCGEKSNGTSIIKARLKLQKMNSIPTPPLPPSSNQKSILTRNSVPSPGRASLPPNHPALNYQRSKSEIVIENRSMNEKDSERPKTVKPRKKLSFREPIASHLRMKYQDGRFQVESEKNHYLNDGGGGKGNGRPAFDNASTCESDLESQAMRVVSTVGQAFEVCHQFNLQKNSLDNNDETSDLSFELYDSERRSQNSDDDSSKKVIFITYI</sequence>
<feature type="compositionally biased region" description="Polar residues" evidence="1">
    <location>
        <begin position="65"/>
        <end position="84"/>
    </location>
</feature>
<dbReference type="STRING" id="36166.T1GLI7"/>
<organism evidence="2 3">
    <name type="scientific">Megaselia scalaris</name>
    <name type="common">Humpbacked fly</name>
    <name type="synonym">Phora scalaris</name>
    <dbReference type="NCBI Taxonomy" id="36166"/>
    <lineage>
        <taxon>Eukaryota</taxon>
        <taxon>Metazoa</taxon>
        <taxon>Ecdysozoa</taxon>
        <taxon>Arthropoda</taxon>
        <taxon>Hexapoda</taxon>
        <taxon>Insecta</taxon>
        <taxon>Pterygota</taxon>
        <taxon>Neoptera</taxon>
        <taxon>Endopterygota</taxon>
        <taxon>Diptera</taxon>
        <taxon>Brachycera</taxon>
        <taxon>Muscomorpha</taxon>
        <taxon>Platypezoidea</taxon>
        <taxon>Phoridae</taxon>
        <taxon>Megaseliini</taxon>
        <taxon>Megaselia</taxon>
    </lineage>
</organism>
<evidence type="ECO:0000313" key="3">
    <source>
        <dbReference type="Proteomes" id="UP000015102"/>
    </source>
</evidence>
<evidence type="ECO:0000256" key="1">
    <source>
        <dbReference type="SAM" id="MobiDB-lite"/>
    </source>
</evidence>
<dbReference type="EMBL" id="CAQQ02097262">
    <property type="status" value="NOT_ANNOTATED_CDS"/>
    <property type="molecule type" value="Genomic_DNA"/>
</dbReference>
<accession>T1GLI7</accession>
<keyword evidence="3" id="KW-1185">Reference proteome</keyword>
<feature type="region of interest" description="Disordered" evidence="1">
    <location>
        <begin position="311"/>
        <end position="330"/>
    </location>
</feature>
<dbReference type="OMA" id="NCTIEDY"/>
<name>T1GLI7_MEGSC</name>
<dbReference type="EnsemblMetazoa" id="MESCA004391-RA">
    <property type="protein sequence ID" value="MESCA004391-PA"/>
    <property type="gene ID" value="MESCA004391"/>
</dbReference>
<feature type="compositionally biased region" description="Low complexity" evidence="1">
    <location>
        <begin position="28"/>
        <end position="54"/>
    </location>
</feature>
<dbReference type="EMBL" id="CAQQ02097263">
    <property type="status" value="NOT_ANNOTATED_CDS"/>
    <property type="molecule type" value="Genomic_DNA"/>
</dbReference>
<evidence type="ECO:0000313" key="2">
    <source>
        <dbReference type="EnsemblMetazoa" id="MESCA004391-PA"/>
    </source>
</evidence>
<feature type="region of interest" description="Disordered" evidence="1">
    <location>
        <begin position="148"/>
        <end position="172"/>
    </location>
</feature>
<protein>
    <submittedName>
        <fullName evidence="2">Uncharacterized protein</fullName>
    </submittedName>
</protein>
<feature type="region of interest" description="Disordered" evidence="1">
    <location>
        <begin position="1"/>
        <end position="84"/>
    </location>
</feature>
<feature type="compositionally biased region" description="Polar residues" evidence="1">
    <location>
        <begin position="223"/>
        <end position="236"/>
    </location>
</feature>
<dbReference type="Gene3D" id="2.30.29.30">
    <property type="entry name" value="Pleckstrin-homology domain (PH domain)/Phosphotyrosine-binding domain (PTB)"/>
    <property type="match status" value="1"/>
</dbReference>
<proteinExistence type="predicted"/>
<feature type="region of interest" description="Disordered" evidence="1">
    <location>
        <begin position="213"/>
        <end position="250"/>
    </location>
</feature>
<reference evidence="2" key="2">
    <citation type="submission" date="2015-06" db="UniProtKB">
        <authorList>
            <consortium name="EnsemblMetazoa"/>
        </authorList>
    </citation>
    <scope>IDENTIFICATION</scope>
</reference>
<reference evidence="3" key="1">
    <citation type="submission" date="2013-02" db="EMBL/GenBank/DDBJ databases">
        <authorList>
            <person name="Hughes D."/>
        </authorList>
    </citation>
    <scope>NUCLEOTIDE SEQUENCE</scope>
    <source>
        <strain>Durham</strain>
        <strain evidence="3">NC isolate 2 -- Noor lab</strain>
    </source>
</reference>
<feature type="compositionally biased region" description="Low complexity" evidence="1">
    <location>
        <begin position="148"/>
        <end position="168"/>
    </location>
</feature>